<feature type="domain" description="Band 7" evidence="3">
    <location>
        <begin position="49"/>
        <end position="244"/>
    </location>
</feature>
<dbReference type="Proteomes" id="UP000053370">
    <property type="component" value="Unassembled WGS sequence"/>
</dbReference>
<dbReference type="OrthoDB" id="151876at2"/>
<dbReference type="RefSeq" id="WP_062280417.1">
    <property type="nucleotide sequence ID" value="NZ_DF968181.1"/>
</dbReference>
<evidence type="ECO:0000256" key="1">
    <source>
        <dbReference type="SAM" id="Coils"/>
    </source>
</evidence>
<accession>A0A0S7BK28</accession>
<sequence>MENYRPEKPKKNNTVSGFNKTGILILAIFALLVVAFVAFKPVYIMKGLGQQEMGVKIRAGEIVDIVGPGGIYSDFGLYVKMESYNIEGVWFQVSDDEVFTKDMQPVYVEIRGQVFRPSLTSVKEKKADGTIEYFSKDQIAKDFVNYRRIYTSNETLESQMDGFSRQAMKVCVGQNDLRGNAVAEGRDTLRNCIESELEKLTREIGMYVNNIVVTDVQASDQAMVVINETNQYLLDAEKAKAQSQKLEQEGKANAVQKEAEIRVQQAAAQETARQKVILAQLEEQELIAKRAVIEAGKENAILEQQLNAEKAKAAAELAKADLANTELLAKIYEENPSYYQYLIAQLNASAIKETDKFMIVPEGTVPQIVLGKDVMPTVPVE</sequence>
<keyword evidence="2" id="KW-0472">Membrane</keyword>
<keyword evidence="4" id="KW-0645">Protease</keyword>
<proteinExistence type="predicted"/>
<keyword evidence="2" id="KW-1133">Transmembrane helix</keyword>
<gene>
    <name evidence="4" type="ORF">ATC1_13680</name>
</gene>
<keyword evidence="2" id="KW-0812">Transmembrane</keyword>
<feature type="coiled-coil region" evidence="1">
    <location>
        <begin position="292"/>
        <end position="335"/>
    </location>
</feature>
<dbReference type="Pfam" id="PF01145">
    <property type="entry name" value="Band_7"/>
    <property type="match status" value="1"/>
</dbReference>
<evidence type="ECO:0000313" key="4">
    <source>
        <dbReference type="EMBL" id="GAP40701.1"/>
    </source>
</evidence>
<dbReference type="GO" id="GO:0008233">
    <property type="term" value="F:peptidase activity"/>
    <property type="evidence" value="ECO:0007669"/>
    <property type="project" value="UniProtKB-KW"/>
</dbReference>
<keyword evidence="5" id="KW-1185">Reference proteome</keyword>
<keyword evidence="4" id="KW-0378">Hydrolase</keyword>
<feature type="coiled-coil region" evidence="1">
    <location>
        <begin position="229"/>
        <end position="258"/>
    </location>
</feature>
<dbReference type="EMBL" id="DF968181">
    <property type="protein sequence ID" value="GAP40701.1"/>
    <property type="molecule type" value="Genomic_DNA"/>
</dbReference>
<protein>
    <submittedName>
        <fullName evidence="4">Regulator of protease activity HflC, stomatin/prohibitin superfamily</fullName>
    </submittedName>
</protein>
<reference evidence="4" key="1">
    <citation type="journal article" date="2015" name="Genome Announc.">
        <title>Draft Genome Sequence of Anaerolineae Strain TC1, a Novel Isolate from a Methanogenic Wastewater Treatment System.</title>
        <authorList>
            <person name="Matsuura N."/>
            <person name="Tourlousse D.M."/>
            <person name="Sun L."/>
            <person name="Toyonaga M."/>
            <person name="Kuroda K."/>
            <person name="Ohashi A."/>
            <person name="Cruz R."/>
            <person name="Yamaguchi T."/>
            <person name="Sekiguchi Y."/>
        </authorList>
    </citation>
    <scope>NUCLEOTIDE SEQUENCE [LARGE SCALE GENOMIC DNA]</scope>
    <source>
        <strain evidence="4">TC1</strain>
    </source>
</reference>
<organism evidence="4">
    <name type="scientific">Flexilinea flocculi</name>
    <dbReference type="NCBI Taxonomy" id="1678840"/>
    <lineage>
        <taxon>Bacteria</taxon>
        <taxon>Bacillati</taxon>
        <taxon>Chloroflexota</taxon>
        <taxon>Anaerolineae</taxon>
        <taxon>Anaerolineales</taxon>
        <taxon>Anaerolineaceae</taxon>
        <taxon>Flexilinea</taxon>
    </lineage>
</organism>
<dbReference type="GO" id="GO:0006508">
    <property type="term" value="P:proteolysis"/>
    <property type="evidence" value="ECO:0007669"/>
    <property type="project" value="UniProtKB-KW"/>
</dbReference>
<evidence type="ECO:0000313" key="5">
    <source>
        <dbReference type="Proteomes" id="UP000053370"/>
    </source>
</evidence>
<name>A0A0S7BK28_9CHLR</name>
<evidence type="ECO:0000256" key="2">
    <source>
        <dbReference type="SAM" id="Phobius"/>
    </source>
</evidence>
<dbReference type="AlphaFoldDB" id="A0A0S7BK28"/>
<evidence type="ECO:0000259" key="3">
    <source>
        <dbReference type="Pfam" id="PF01145"/>
    </source>
</evidence>
<dbReference type="InterPro" id="IPR001107">
    <property type="entry name" value="Band_7"/>
</dbReference>
<keyword evidence="1" id="KW-0175">Coiled coil</keyword>
<feature type="transmembrane region" description="Helical" evidence="2">
    <location>
        <begin position="21"/>
        <end position="39"/>
    </location>
</feature>